<keyword evidence="3" id="KW-0479">Metal-binding</keyword>
<dbReference type="NCBIfam" id="TIGR01509">
    <property type="entry name" value="HAD-SF-IA-v3"/>
    <property type="match status" value="1"/>
</dbReference>
<dbReference type="InterPro" id="IPR023214">
    <property type="entry name" value="HAD_sf"/>
</dbReference>
<comment type="cofactor">
    <cofactor evidence="1">
        <name>Mg(2+)</name>
        <dbReference type="ChEBI" id="CHEBI:18420"/>
    </cofactor>
</comment>
<dbReference type="GO" id="GO:0016787">
    <property type="term" value="F:hydrolase activity"/>
    <property type="evidence" value="ECO:0007669"/>
    <property type="project" value="UniProtKB-KW"/>
</dbReference>
<evidence type="ECO:0000256" key="5">
    <source>
        <dbReference type="ARBA" id="ARBA00023277"/>
    </source>
</evidence>
<dbReference type="CDD" id="cd16423">
    <property type="entry name" value="HAD_BPGM-like"/>
    <property type="match status" value="1"/>
</dbReference>
<comment type="caution">
    <text evidence="6">The sequence shown here is derived from an EMBL/GenBank/DDBJ whole genome shotgun (WGS) entry which is preliminary data.</text>
</comment>
<sequence length="212" mass="23479">MKAFIFDMDGVIIDSEPMHNATLSEMLKEYNITADEEYMFTLSGLNISAMYRKVKKEKGLSIPADIFINEYNSRILSHVQTNKIEAINGIYKLLLDLKKHNVPTAVASSSPIEFIEANISRLNFNAYFQFLLSGNEVKHGKPAPDIYLTAAQRLDVLPQECIVLEDSHNGVTAAKSAGMTCIGFQNPNSGTQDISKADMIVDSVTQIDISVL</sequence>
<accession>A0ABT9YAJ8</accession>
<evidence type="ECO:0000256" key="1">
    <source>
        <dbReference type="ARBA" id="ARBA00001946"/>
    </source>
</evidence>
<dbReference type="InterPro" id="IPR023198">
    <property type="entry name" value="PGP-like_dom2"/>
</dbReference>
<dbReference type="SUPFAM" id="SSF56784">
    <property type="entry name" value="HAD-like"/>
    <property type="match status" value="1"/>
</dbReference>
<dbReference type="Gene3D" id="1.10.150.240">
    <property type="entry name" value="Putative phosphatase, domain 2"/>
    <property type="match status" value="1"/>
</dbReference>
<dbReference type="PRINTS" id="PR00413">
    <property type="entry name" value="HADHALOGNASE"/>
</dbReference>
<dbReference type="Pfam" id="PF13419">
    <property type="entry name" value="HAD_2"/>
    <property type="match status" value="1"/>
</dbReference>
<dbReference type="InterPro" id="IPR036412">
    <property type="entry name" value="HAD-like_sf"/>
</dbReference>
<dbReference type="PANTHER" id="PTHR46193:SF18">
    <property type="entry name" value="HEXITOL PHOSPHATASE B"/>
    <property type="match status" value="1"/>
</dbReference>
<dbReference type="Proteomes" id="UP001239167">
    <property type="component" value="Unassembled WGS sequence"/>
</dbReference>
<dbReference type="RefSeq" id="WP_307225191.1">
    <property type="nucleotide sequence ID" value="NZ_CP116940.1"/>
</dbReference>
<dbReference type="PANTHER" id="PTHR46193">
    <property type="entry name" value="6-PHOSPHOGLUCONATE PHOSPHATASE"/>
    <property type="match status" value="1"/>
</dbReference>
<dbReference type="SFLD" id="SFLDG01129">
    <property type="entry name" value="C1.5:_HAD__Beta-PGM__Phosphata"/>
    <property type="match status" value="1"/>
</dbReference>
<keyword evidence="6" id="KW-0378">Hydrolase</keyword>
<dbReference type="EMBL" id="JAUSUE010000022">
    <property type="protein sequence ID" value="MDQ0204859.1"/>
    <property type="molecule type" value="Genomic_DNA"/>
</dbReference>
<evidence type="ECO:0000256" key="4">
    <source>
        <dbReference type="ARBA" id="ARBA00022842"/>
    </source>
</evidence>
<keyword evidence="4" id="KW-0460">Magnesium</keyword>
<keyword evidence="5" id="KW-0119">Carbohydrate metabolism</keyword>
<evidence type="ECO:0000313" key="6">
    <source>
        <dbReference type="EMBL" id="MDQ0204859.1"/>
    </source>
</evidence>
<evidence type="ECO:0000256" key="3">
    <source>
        <dbReference type="ARBA" id="ARBA00022723"/>
    </source>
</evidence>
<dbReference type="InterPro" id="IPR041492">
    <property type="entry name" value="HAD_2"/>
</dbReference>
<reference evidence="6 7" key="1">
    <citation type="submission" date="2023-07" db="EMBL/GenBank/DDBJ databases">
        <title>Genomic Encyclopedia of Type Strains, Phase IV (KMG-IV): sequencing the most valuable type-strain genomes for metagenomic binning, comparative biology and taxonomic classification.</title>
        <authorList>
            <person name="Goeker M."/>
        </authorList>
    </citation>
    <scope>NUCLEOTIDE SEQUENCE [LARGE SCALE GENOMIC DNA]</scope>
    <source>
        <strain evidence="6 7">DSM 16980</strain>
    </source>
</reference>
<dbReference type="InterPro" id="IPR051600">
    <property type="entry name" value="Beta-PGM-like"/>
</dbReference>
<protein>
    <submittedName>
        <fullName evidence="6">HAD superfamily hydrolase (TIGR01509 family)</fullName>
    </submittedName>
</protein>
<gene>
    <name evidence="6" type="ORF">J2S01_002593</name>
</gene>
<dbReference type="SFLD" id="SFLDS00003">
    <property type="entry name" value="Haloacid_Dehalogenase"/>
    <property type="match status" value="1"/>
</dbReference>
<dbReference type="Gene3D" id="3.40.50.1000">
    <property type="entry name" value="HAD superfamily/HAD-like"/>
    <property type="match status" value="1"/>
</dbReference>
<comment type="similarity">
    <text evidence="2">Belongs to the HAD-like hydrolase superfamily. CbbY/CbbZ/Gph/YieH family.</text>
</comment>
<organism evidence="6 7">
    <name type="scientific">Pectinatus haikarae</name>
    <dbReference type="NCBI Taxonomy" id="349096"/>
    <lineage>
        <taxon>Bacteria</taxon>
        <taxon>Bacillati</taxon>
        <taxon>Bacillota</taxon>
        <taxon>Negativicutes</taxon>
        <taxon>Selenomonadales</taxon>
        <taxon>Selenomonadaceae</taxon>
        <taxon>Pectinatus</taxon>
    </lineage>
</organism>
<dbReference type="InterPro" id="IPR006439">
    <property type="entry name" value="HAD-SF_hydro_IA"/>
</dbReference>
<proteinExistence type="inferred from homology"/>
<name>A0ABT9YAJ8_9FIRM</name>
<evidence type="ECO:0000256" key="2">
    <source>
        <dbReference type="ARBA" id="ARBA00006171"/>
    </source>
</evidence>
<evidence type="ECO:0000313" key="7">
    <source>
        <dbReference type="Proteomes" id="UP001239167"/>
    </source>
</evidence>
<dbReference type="SFLD" id="SFLDG01135">
    <property type="entry name" value="C1.5.6:_HAD__Beta-PGM__Phospha"/>
    <property type="match status" value="1"/>
</dbReference>
<keyword evidence="7" id="KW-1185">Reference proteome</keyword>